<evidence type="ECO:0000313" key="2">
    <source>
        <dbReference type="Proteomes" id="UP000314983"/>
    </source>
</evidence>
<evidence type="ECO:0000313" key="1">
    <source>
        <dbReference type="Ensembl" id="ENSEEEP00000038124.2"/>
    </source>
</evidence>
<proteinExistence type="predicted"/>
<protein>
    <submittedName>
        <fullName evidence="1">Uncharacterized protein</fullName>
    </submittedName>
</protein>
<keyword evidence="2" id="KW-1185">Reference proteome</keyword>
<dbReference type="AlphaFoldDB" id="A0A4W4GNQ4"/>
<accession>A0A4W4GNQ4</accession>
<sequence>RLRPLKSAARLLLCRLSCSPSRLGGVLLCRTLAGAWLESGAVMPVHLLICFCRYLRWLTFLLDFTGLSKASLMLLEAELMKLSRSRLVCLTSPSPSTSPSSRLSRTFSAPNSITEPGNVLFWKKFSARSVSFNYRKQDWGTGFGGRLGNFRGQGQ</sequence>
<organism evidence="1 2">
    <name type="scientific">Electrophorus electricus</name>
    <name type="common">Electric eel</name>
    <name type="synonym">Gymnotus electricus</name>
    <dbReference type="NCBI Taxonomy" id="8005"/>
    <lineage>
        <taxon>Eukaryota</taxon>
        <taxon>Metazoa</taxon>
        <taxon>Chordata</taxon>
        <taxon>Craniata</taxon>
        <taxon>Vertebrata</taxon>
        <taxon>Euteleostomi</taxon>
        <taxon>Actinopterygii</taxon>
        <taxon>Neopterygii</taxon>
        <taxon>Teleostei</taxon>
        <taxon>Ostariophysi</taxon>
        <taxon>Gymnotiformes</taxon>
        <taxon>Gymnotoidei</taxon>
        <taxon>Gymnotidae</taxon>
        <taxon>Electrophorus</taxon>
    </lineage>
</organism>
<name>A0A4W4GNQ4_ELEEL</name>
<reference evidence="2" key="2">
    <citation type="journal article" date="2017" name="Sci. Adv.">
        <title>A tail of two voltages: Proteomic comparison of the three electric organs of the electric eel.</title>
        <authorList>
            <person name="Traeger L.L."/>
            <person name="Sabat G."/>
            <person name="Barrett-Wilt G.A."/>
            <person name="Wells G.B."/>
            <person name="Sussman M.R."/>
        </authorList>
    </citation>
    <scope>NUCLEOTIDE SEQUENCE [LARGE SCALE GENOMIC DNA]</scope>
</reference>
<reference evidence="2" key="1">
    <citation type="journal article" date="2014" name="Science">
        <title>Nonhuman genetics. Genomic basis for the convergent evolution of electric organs.</title>
        <authorList>
            <person name="Gallant J.R."/>
            <person name="Traeger L.L."/>
            <person name="Volkening J.D."/>
            <person name="Moffett H."/>
            <person name="Chen P.H."/>
            <person name="Novina C.D."/>
            <person name="Phillips G.N.Jr."/>
            <person name="Anand R."/>
            <person name="Wells G.B."/>
            <person name="Pinch M."/>
            <person name="Guth R."/>
            <person name="Unguez G.A."/>
            <person name="Albert J.S."/>
            <person name="Zakon H.H."/>
            <person name="Samanta M.P."/>
            <person name="Sussman M.R."/>
        </authorList>
    </citation>
    <scope>NUCLEOTIDE SEQUENCE [LARGE SCALE GENOMIC DNA]</scope>
</reference>
<reference evidence="1" key="3">
    <citation type="submission" date="2020-05" db="EMBL/GenBank/DDBJ databases">
        <title>Electrophorus electricus (electric eel) genome, fEleEle1, primary haplotype.</title>
        <authorList>
            <person name="Myers G."/>
            <person name="Meyer A."/>
            <person name="Fedrigo O."/>
            <person name="Formenti G."/>
            <person name="Rhie A."/>
            <person name="Tracey A."/>
            <person name="Sims Y."/>
            <person name="Jarvis E.D."/>
        </authorList>
    </citation>
    <scope>NUCLEOTIDE SEQUENCE [LARGE SCALE GENOMIC DNA]</scope>
</reference>
<dbReference type="GeneTree" id="ENSGT00980000198746"/>
<dbReference type="OMA" id="CAKNIFS"/>
<reference evidence="1" key="4">
    <citation type="submission" date="2025-08" db="UniProtKB">
        <authorList>
            <consortium name="Ensembl"/>
        </authorList>
    </citation>
    <scope>IDENTIFICATION</scope>
</reference>
<reference evidence="1" key="5">
    <citation type="submission" date="2025-09" db="UniProtKB">
        <authorList>
            <consortium name="Ensembl"/>
        </authorList>
    </citation>
    <scope>IDENTIFICATION</scope>
</reference>
<dbReference type="Proteomes" id="UP000314983">
    <property type="component" value="Chromosome 15"/>
</dbReference>
<dbReference type="Ensembl" id="ENSEEET00000038566.2">
    <property type="protein sequence ID" value="ENSEEEP00000038124.2"/>
    <property type="gene ID" value="ENSEEEG00000018112.2"/>
</dbReference>